<dbReference type="Gene3D" id="3.30.760.10">
    <property type="entry name" value="RNA Cap, Translation Initiation Factor Eif4e"/>
    <property type="match status" value="1"/>
</dbReference>
<comment type="similarity">
    <text evidence="1 7">Belongs to the eukaryotic initiation factor 4E family.</text>
</comment>
<organism evidence="9">
    <name type="scientific">Amblyomma cajennense</name>
    <name type="common">Cayenne tick</name>
    <name type="synonym">Acarus cajennensis</name>
    <dbReference type="NCBI Taxonomy" id="34607"/>
    <lineage>
        <taxon>Eukaryota</taxon>
        <taxon>Metazoa</taxon>
        <taxon>Ecdysozoa</taxon>
        <taxon>Arthropoda</taxon>
        <taxon>Chelicerata</taxon>
        <taxon>Arachnida</taxon>
        <taxon>Acari</taxon>
        <taxon>Parasitiformes</taxon>
        <taxon>Ixodida</taxon>
        <taxon>Ixodoidea</taxon>
        <taxon>Ixodidae</taxon>
        <taxon>Amblyomminae</taxon>
        <taxon>Amblyomma</taxon>
    </lineage>
</organism>
<keyword evidence="2 7" id="KW-0396">Initiation factor</keyword>
<evidence type="ECO:0000313" key="9">
    <source>
        <dbReference type="EMBL" id="JAC20804.1"/>
    </source>
</evidence>
<dbReference type="GO" id="GO:0006417">
    <property type="term" value="P:regulation of translation"/>
    <property type="evidence" value="ECO:0007669"/>
    <property type="project" value="UniProtKB-KW"/>
</dbReference>
<name>A0A023FI40_AMBCJ</name>
<dbReference type="SUPFAM" id="SSF55418">
    <property type="entry name" value="eIF4e-like"/>
    <property type="match status" value="1"/>
</dbReference>
<dbReference type="Pfam" id="PF01652">
    <property type="entry name" value="IF4E"/>
    <property type="match status" value="1"/>
</dbReference>
<dbReference type="PANTHER" id="PTHR11960:SF8">
    <property type="entry name" value="EUKARYOTIC TRANSLATION INITIATION FACTOR 4E1-RELATED"/>
    <property type="match status" value="1"/>
</dbReference>
<evidence type="ECO:0000256" key="6">
    <source>
        <dbReference type="ARBA" id="ARBA00032656"/>
    </source>
</evidence>
<dbReference type="EMBL" id="GBBK01003678">
    <property type="protein sequence ID" value="JAC20804.1"/>
    <property type="molecule type" value="mRNA"/>
</dbReference>
<protein>
    <recommendedName>
        <fullName evidence="6">eIF-4F 25 kDa subunit</fullName>
    </recommendedName>
</protein>
<evidence type="ECO:0000256" key="7">
    <source>
        <dbReference type="RuleBase" id="RU004374"/>
    </source>
</evidence>
<accession>A0A023FI40</accession>
<evidence type="ECO:0000256" key="3">
    <source>
        <dbReference type="ARBA" id="ARBA00022845"/>
    </source>
</evidence>
<keyword evidence="4 7" id="KW-0694">RNA-binding</keyword>
<evidence type="ECO:0000256" key="2">
    <source>
        <dbReference type="ARBA" id="ARBA00022540"/>
    </source>
</evidence>
<keyword evidence="5 7" id="KW-0648">Protein biosynthesis</keyword>
<dbReference type="InterPro" id="IPR001040">
    <property type="entry name" value="TIF_eIF_4E"/>
</dbReference>
<evidence type="ECO:0000256" key="8">
    <source>
        <dbReference type="SAM" id="MobiDB-lite"/>
    </source>
</evidence>
<dbReference type="InterPro" id="IPR019770">
    <property type="entry name" value="TIF_eIF_4E_CS"/>
</dbReference>
<reference evidence="9" key="1">
    <citation type="submission" date="2014-03" db="EMBL/GenBank/DDBJ databases">
        <title>The sialotranscriptome of Amblyomma triste, Amblyomma parvum and Amblyomma cajennense ticks, uncovered by 454-based RNA-seq.</title>
        <authorList>
            <person name="Garcia G.R."/>
            <person name="Gardinassi L.G."/>
            <person name="Ribeiro J.M."/>
            <person name="Anatriello E."/>
            <person name="Ferreira B.R."/>
            <person name="Moreira H.N."/>
            <person name="Mafra C."/>
            <person name="Olegario M.M."/>
            <person name="Szabo P.J."/>
            <person name="Miranda-Santos I.K."/>
            <person name="Maruyama S.R."/>
        </authorList>
    </citation>
    <scope>NUCLEOTIDE SEQUENCE</scope>
    <source>
        <strain evidence="9">Uberlandia</strain>
        <tissue evidence="9">Salivary glands</tissue>
    </source>
</reference>
<dbReference type="PANTHER" id="PTHR11960">
    <property type="entry name" value="EUKARYOTIC TRANSLATION INITIATION FACTOR 4E RELATED"/>
    <property type="match status" value="1"/>
</dbReference>
<evidence type="ECO:0000256" key="1">
    <source>
        <dbReference type="ARBA" id="ARBA00009860"/>
    </source>
</evidence>
<dbReference type="GO" id="GO:0000340">
    <property type="term" value="F:RNA 7-methylguanosine cap binding"/>
    <property type="evidence" value="ECO:0007669"/>
    <property type="project" value="UniProtKB-ARBA"/>
</dbReference>
<dbReference type="PROSITE" id="PS00813">
    <property type="entry name" value="IF4E"/>
    <property type="match status" value="1"/>
</dbReference>
<proteinExistence type="evidence at transcript level"/>
<evidence type="ECO:0000256" key="5">
    <source>
        <dbReference type="ARBA" id="ARBA00022917"/>
    </source>
</evidence>
<dbReference type="AlphaFoldDB" id="A0A023FI40"/>
<evidence type="ECO:0000256" key="4">
    <source>
        <dbReference type="ARBA" id="ARBA00022884"/>
    </source>
</evidence>
<dbReference type="InterPro" id="IPR023398">
    <property type="entry name" value="TIF_eIF4e-like"/>
</dbReference>
<dbReference type="GO" id="GO:0016281">
    <property type="term" value="C:eukaryotic translation initiation factor 4F complex"/>
    <property type="evidence" value="ECO:0007669"/>
    <property type="project" value="TreeGrafter"/>
</dbReference>
<dbReference type="GO" id="GO:0003743">
    <property type="term" value="F:translation initiation factor activity"/>
    <property type="evidence" value="ECO:0007669"/>
    <property type="project" value="UniProtKB-KW"/>
</dbReference>
<sequence>MAAEDKYSESDSGEPGASEQAPAVDASLELPVKHPLQHRWSLWFYKNDKNRSWEENLLEITSFDTVEDFWALYNHIEVASKLPLGCDYSLFKYGIKPMWEDCRNKQGGRWLFNLNKSQRTTDLDNYWLEILLCLIGEGFEEFSDDVCGAVVQIRAKLDKIAVWTADVRRADGNIKIGKTLKERLNMHPRNIVPYQAHADTQSKQGSTARARYQV</sequence>
<keyword evidence="3" id="KW-0810">Translation regulation</keyword>
<feature type="region of interest" description="Disordered" evidence="8">
    <location>
        <begin position="1"/>
        <end position="24"/>
    </location>
</feature>